<reference evidence="9" key="2">
    <citation type="submission" date="2020-09" db="EMBL/GenBank/DDBJ databases">
        <authorList>
            <person name="Sun Q."/>
            <person name="Ohkuma M."/>
        </authorList>
    </citation>
    <scope>NUCLEOTIDE SEQUENCE</scope>
    <source>
        <strain evidence="9">JCM 12580</strain>
    </source>
</reference>
<evidence type="ECO:0000313" key="9">
    <source>
        <dbReference type="EMBL" id="GGJ99252.1"/>
    </source>
</evidence>
<dbReference type="PANTHER" id="PTHR43005:SF1">
    <property type="entry name" value="SPERMIDINE_PUTRESCINE TRANSPORT SYSTEM PERMEASE PROTEIN"/>
    <property type="match status" value="1"/>
</dbReference>
<dbReference type="RefSeq" id="WP_229671768.1">
    <property type="nucleotide sequence ID" value="NZ_BMNQ01000031.1"/>
</dbReference>
<dbReference type="GO" id="GO:0055085">
    <property type="term" value="P:transmembrane transport"/>
    <property type="evidence" value="ECO:0007669"/>
    <property type="project" value="InterPro"/>
</dbReference>
<keyword evidence="2 7" id="KW-0813">Transport</keyword>
<dbReference type="AlphaFoldDB" id="A0A917UZ37"/>
<name>A0A917UZ37_9BACI</name>
<evidence type="ECO:0000256" key="2">
    <source>
        <dbReference type="ARBA" id="ARBA00022448"/>
    </source>
</evidence>
<dbReference type="CDD" id="cd06261">
    <property type="entry name" value="TM_PBP2"/>
    <property type="match status" value="1"/>
</dbReference>
<feature type="transmembrane region" description="Helical" evidence="7">
    <location>
        <begin position="171"/>
        <end position="192"/>
    </location>
</feature>
<gene>
    <name evidence="9" type="ORF">GCM10007063_21900</name>
</gene>
<evidence type="ECO:0000256" key="5">
    <source>
        <dbReference type="ARBA" id="ARBA00022989"/>
    </source>
</evidence>
<dbReference type="SUPFAM" id="SSF161098">
    <property type="entry name" value="MetI-like"/>
    <property type="match status" value="1"/>
</dbReference>
<evidence type="ECO:0000256" key="1">
    <source>
        <dbReference type="ARBA" id="ARBA00004651"/>
    </source>
</evidence>
<dbReference type="InterPro" id="IPR000515">
    <property type="entry name" value="MetI-like"/>
</dbReference>
<evidence type="ECO:0000256" key="3">
    <source>
        <dbReference type="ARBA" id="ARBA00022475"/>
    </source>
</evidence>
<reference evidence="9" key="1">
    <citation type="journal article" date="2014" name="Int. J. Syst. Evol. Microbiol.">
        <title>Complete genome sequence of Corynebacterium casei LMG S-19264T (=DSM 44701T), isolated from a smear-ripened cheese.</title>
        <authorList>
            <consortium name="US DOE Joint Genome Institute (JGI-PGF)"/>
            <person name="Walter F."/>
            <person name="Albersmeier A."/>
            <person name="Kalinowski J."/>
            <person name="Ruckert C."/>
        </authorList>
    </citation>
    <scope>NUCLEOTIDE SEQUENCE</scope>
    <source>
        <strain evidence="9">JCM 12580</strain>
    </source>
</reference>
<dbReference type="Gene3D" id="1.10.3720.10">
    <property type="entry name" value="MetI-like"/>
    <property type="match status" value="1"/>
</dbReference>
<evidence type="ECO:0000313" key="10">
    <source>
        <dbReference type="Proteomes" id="UP000658382"/>
    </source>
</evidence>
<protein>
    <submittedName>
        <fullName evidence="9">Sugar ABC transporter permease</fullName>
    </submittedName>
</protein>
<keyword evidence="5 7" id="KW-1133">Transmembrane helix</keyword>
<dbReference type="InterPro" id="IPR035906">
    <property type="entry name" value="MetI-like_sf"/>
</dbReference>
<dbReference type="Proteomes" id="UP000658382">
    <property type="component" value="Unassembled WGS sequence"/>
</dbReference>
<feature type="domain" description="ABC transmembrane type-1" evidence="8">
    <location>
        <begin position="83"/>
        <end position="297"/>
    </location>
</feature>
<comment type="caution">
    <text evidence="9">The sequence shown here is derived from an EMBL/GenBank/DDBJ whole genome shotgun (WGS) entry which is preliminary data.</text>
</comment>
<dbReference type="PANTHER" id="PTHR43005">
    <property type="entry name" value="BLR7065 PROTEIN"/>
    <property type="match status" value="1"/>
</dbReference>
<feature type="transmembrane region" description="Helical" evidence="7">
    <location>
        <begin position="281"/>
        <end position="301"/>
    </location>
</feature>
<dbReference type="GO" id="GO:0005886">
    <property type="term" value="C:plasma membrane"/>
    <property type="evidence" value="ECO:0007669"/>
    <property type="project" value="UniProtKB-SubCell"/>
</dbReference>
<evidence type="ECO:0000256" key="4">
    <source>
        <dbReference type="ARBA" id="ARBA00022692"/>
    </source>
</evidence>
<evidence type="ECO:0000256" key="6">
    <source>
        <dbReference type="ARBA" id="ARBA00023136"/>
    </source>
</evidence>
<dbReference type="SUPFAM" id="SSF160964">
    <property type="entry name" value="MalF N-terminal region-like"/>
    <property type="match status" value="1"/>
</dbReference>
<feature type="transmembrane region" description="Helical" evidence="7">
    <location>
        <begin position="228"/>
        <end position="250"/>
    </location>
</feature>
<organism evidence="9 10">
    <name type="scientific">Lentibacillus kapialis</name>
    <dbReference type="NCBI Taxonomy" id="340214"/>
    <lineage>
        <taxon>Bacteria</taxon>
        <taxon>Bacillati</taxon>
        <taxon>Bacillota</taxon>
        <taxon>Bacilli</taxon>
        <taxon>Bacillales</taxon>
        <taxon>Bacillaceae</taxon>
        <taxon>Lentibacillus</taxon>
    </lineage>
</organism>
<comment type="similarity">
    <text evidence="7">Belongs to the binding-protein-dependent transport system permease family.</text>
</comment>
<proteinExistence type="inferred from homology"/>
<feature type="transmembrane region" description="Helical" evidence="7">
    <location>
        <begin position="23"/>
        <end position="42"/>
    </location>
</feature>
<keyword evidence="10" id="KW-1185">Reference proteome</keyword>
<keyword evidence="6 7" id="KW-0472">Membrane</keyword>
<dbReference type="EMBL" id="BMNQ01000031">
    <property type="protein sequence ID" value="GGJ99252.1"/>
    <property type="molecule type" value="Genomic_DNA"/>
</dbReference>
<sequence>MNDKNHKVYLHKKKYTRDKMKDYTFLLPAGLFLTVFLVYPIFYNIILSFRDINIGNLIQGEQPFIGFENYQTVLSDPLFRTALTNSIIFTLATIIFSTSIGFAFALFFNKKFPGHKWMRSILLIAWMTPIIIIGTVFSWMLSGDNGIINELFISLGVMSEPIYWLTDTDTALLGTIIANVWISIPFSMVILLSGLQGLPTGIYEAAKIDGATRFQQFRHITLPLMKPTILVLLMLGVIFTFKVFDLIYIMTAGGPADATQVIPFLAYQLSFGMYRFGEGAALSNISFLIIGAIAVLYLYLIRKEEVM</sequence>
<evidence type="ECO:0000259" key="8">
    <source>
        <dbReference type="PROSITE" id="PS50928"/>
    </source>
</evidence>
<dbReference type="PROSITE" id="PS50928">
    <property type="entry name" value="ABC_TM1"/>
    <property type="match status" value="1"/>
</dbReference>
<feature type="transmembrane region" description="Helical" evidence="7">
    <location>
        <begin position="120"/>
        <end position="141"/>
    </location>
</feature>
<dbReference type="Pfam" id="PF00528">
    <property type="entry name" value="BPD_transp_1"/>
    <property type="match status" value="1"/>
</dbReference>
<feature type="transmembrane region" description="Helical" evidence="7">
    <location>
        <begin position="87"/>
        <end position="108"/>
    </location>
</feature>
<keyword evidence="4 7" id="KW-0812">Transmembrane</keyword>
<evidence type="ECO:0000256" key="7">
    <source>
        <dbReference type="RuleBase" id="RU363032"/>
    </source>
</evidence>
<accession>A0A917UZ37</accession>
<keyword evidence="3" id="KW-1003">Cell membrane</keyword>
<comment type="subcellular location">
    <subcellularLocation>
        <location evidence="1 7">Cell membrane</location>
        <topology evidence="1 7">Multi-pass membrane protein</topology>
    </subcellularLocation>
</comment>